<comment type="caution">
    <text evidence="2">The sequence shown here is derived from an EMBL/GenBank/DDBJ whole genome shotgun (WGS) entry which is preliminary data.</text>
</comment>
<name>A0A1V6QNP9_9EURO</name>
<evidence type="ECO:0000313" key="2">
    <source>
        <dbReference type="EMBL" id="OQD90853.1"/>
    </source>
</evidence>
<dbReference type="AlphaFoldDB" id="A0A1V6QNP9"/>
<dbReference type="EMBL" id="MDYN01000001">
    <property type="protein sequence ID" value="OQD90853.1"/>
    <property type="molecule type" value="Genomic_DNA"/>
</dbReference>
<reference evidence="3" key="1">
    <citation type="journal article" date="2017" name="Nat. Microbiol.">
        <title>Global analysis of biosynthetic gene clusters reveals vast potential of secondary metabolite production in Penicillium species.</title>
        <authorList>
            <person name="Nielsen J.C."/>
            <person name="Grijseels S."/>
            <person name="Prigent S."/>
            <person name="Ji B."/>
            <person name="Dainat J."/>
            <person name="Nielsen K.F."/>
            <person name="Frisvad J.C."/>
            <person name="Workman M."/>
            <person name="Nielsen J."/>
        </authorList>
    </citation>
    <scope>NUCLEOTIDE SEQUENCE [LARGE SCALE GENOMIC DNA]</scope>
    <source>
        <strain evidence="3">IBT 31811</strain>
    </source>
</reference>
<dbReference type="Proteomes" id="UP000191672">
    <property type="component" value="Unassembled WGS sequence"/>
</dbReference>
<organism evidence="2 3">
    <name type="scientific">Penicillium antarcticum</name>
    <dbReference type="NCBI Taxonomy" id="416450"/>
    <lineage>
        <taxon>Eukaryota</taxon>
        <taxon>Fungi</taxon>
        <taxon>Dikarya</taxon>
        <taxon>Ascomycota</taxon>
        <taxon>Pezizomycotina</taxon>
        <taxon>Eurotiomycetes</taxon>
        <taxon>Eurotiomycetidae</taxon>
        <taxon>Eurotiales</taxon>
        <taxon>Aspergillaceae</taxon>
        <taxon>Penicillium</taxon>
    </lineage>
</organism>
<proteinExistence type="predicted"/>
<keyword evidence="1" id="KW-1133">Transmembrane helix</keyword>
<accession>A0A1V6QNP9</accession>
<sequence length="111" mass="12387">MDWAIEGYLAQRGSWLRARGPRDQRQRLRAAQLIALFFTAMGGIGVCLKASDNTCNFVAAFELAFSLIGLALTVTMLGKSDGRCEYSHIGPSDIRLYRFWASEIVCHTLNE</sequence>
<keyword evidence="1" id="KW-0472">Membrane</keyword>
<feature type="transmembrane region" description="Helical" evidence="1">
    <location>
        <begin position="30"/>
        <end position="51"/>
    </location>
</feature>
<evidence type="ECO:0000313" key="3">
    <source>
        <dbReference type="Proteomes" id="UP000191672"/>
    </source>
</evidence>
<keyword evidence="1" id="KW-0812">Transmembrane</keyword>
<protein>
    <submittedName>
        <fullName evidence="2">Uncharacterized protein</fullName>
    </submittedName>
</protein>
<evidence type="ECO:0000256" key="1">
    <source>
        <dbReference type="SAM" id="Phobius"/>
    </source>
</evidence>
<gene>
    <name evidence="2" type="ORF">PENANT_c001G06055</name>
</gene>
<feature type="transmembrane region" description="Helical" evidence="1">
    <location>
        <begin position="57"/>
        <end position="78"/>
    </location>
</feature>
<keyword evidence="3" id="KW-1185">Reference proteome</keyword>